<gene>
    <name evidence="1" type="ORF">X975_10111</name>
</gene>
<sequence length="57" mass="6509">MASAGRRTSYPRSSTSLQETIVWLSKDDVDMASWNSNLTDIWPGSEEQILHRKKIKS</sequence>
<accession>A0A087THE5</accession>
<evidence type="ECO:0000313" key="1">
    <source>
        <dbReference type="EMBL" id="KFM64534.1"/>
    </source>
</evidence>
<name>A0A087THE5_STEMI</name>
<protein>
    <submittedName>
        <fullName evidence="1">Uncharacterized protein</fullName>
    </submittedName>
</protein>
<dbReference type="Proteomes" id="UP000054359">
    <property type="component" value="Unassembled WGS sequence"/>
</dbReference>
<evidence type="ECO:0000313" key="2">
    <source>
        <dbReference type="Proteomes" id="UP000054359"/>
    </source>
</evidence>
<dbReference type="AlphaFoldDB" id="A0A087THE5"/>
<organism evidence="1 2">
    <name type="scientific">Stegodyphus mimosarum</name>
    <name type="common">African social velvet spider</name>
    <dbReference type="NCBI Taxonomy" id="407821"/>
    <lineage>
        <taxon>Eukaryota</taxon>
        <taxon>Metazoa</taxon>
        <taxon>Ecdysozoa</taxon>
        <taxon>Arthropoda</taxon>
        <taxon>Chelicerata</taxon>
        <taxon>Arachnida</taxon>
        <taxon>Araneae</taxon>
        <taxon>Araneomorphae</taxon>
        <taxon>Entelegynae</taxon>
        <taxon>Eresoidea</taxon>
        <taxon>Eresidae</taxon>
        <taxon>Stegodyphus</taxon>
    </lineage>
</organism>
<dbReference type="EMBL" id="KK115245">
    <property type="protein sequence ID" value="KFM64534.1"/>
    <property type="molecule type" value="Genomic_DNA"/>
</dbReference>
<reference evidence="1 2" key="1">
    <citation type="submission" date="2013-11" db="EMBL/GenBank/DDBJ databases">
        <title>Genome sequencing of Stegodyphus mimosarum.</title>
        <authorList>
            <person name="Bechsgaard J."/>
        </authorList>
    </citation>
    <scope>NUCLEOTIDE SEQUENCE [LARGE SCALE GENOMIC DNA]</scope>
</reference>
<feature type="non-terminal residue" evidence="1">
    <location>
        <position position="57"/>
    </location>
</feature>
<keyword evidence="2" id="KW-1185">Reference proteome</keyword>
<proteinExistence type="predicted"/>